<evidence type="ECO:0000256" key="2">
    <source>
        <dbReference type="ARBA" id="ARBA00022741"/>
    </source>
</evidence>
<dbReference type="EMBL" id="JAQLGM010000034">
    <property type="protein sequence ID" value="MDB2001243.1"/>
    <property type="molecule type" value="Genomic_DNA"/>
</dbReference>
<dbReference type="GO" id="GO:0098796">
    <property type="term" value="C:membrane protein complex"/>
    <property type="evidence" value="ECO:0007669"/>
    <property type="project" value="UniProtKB-ARBA"/>
</dbReference>
<dbReference type="InterPro" id="IPR015854">
    <property type="entry name" value="ABC_transpr_LolD-like"/>
</dbReference>
<dbReference type="FunFam" id="3.40.50.300:FF:000032">
    <property type="entry name" value="Export ABC transporter ATP-binding protein"/>
    <property type="match status" value="1"/>
</dbReference>
<feature type="domain" description="ABC transporter" evidence="4">
    <location>
        <begin position="30"/>
        <end position="263"/>
    </location>
</feature>
<dbReference type="PANTHER" id="PTHR24220:SF86">
    <property type="entry name" value="ABC TRANSPORTER ABCH.1"/>
    <property type="match status" value="1"/>
</dbReference>
<dbReference type="Proteomes" id="UP001203136">
    <property type="component" value="Unassembled WGS sequence"/>
</dbReference>
<dbReference type="InterPro" id="IPR027417">
    <property type="entry name" value="P-loop_NTPase"/>
</dbReference>
<dbReference type="EMBL" id="JAINVB010000001">
    <property type="protein sequence ID" value="MCK0086873.1"/>
    <property type="molecule type" value="Genomic_DNA"/>
</dbReference>
<sequence length="263" mass="29310">MIDRRKLQTRIRKRLDRKAELPEVDTDELIKIVNLCKVYDTGAVKVIGLKNINLTIKKGEFVAIMGQSGSGKSTLMNILGCLDRPVMGHYYLDGIDISALNQDQLSRIRNQKIGFVFQSFNLISRTSAAKNVELPMTYAHMPKKLRHERAVELLGRVGLGERTEHMPNEMSGGQRQRVAIARALANEPPLILADEPTGNLDTASSVEIMDLFSKLHDEGATVVVVTHEEDIAAFTDRVIKFRDGEIVSDVRKDRAGGKKVESC</sequence>
<dbReference type="Proteomes" id="UP001300871">
    <property type="component" value="Unassembled WGS sequence"/>
</dbReference>
<dbReference type="InterPro" id="IPR017871">
    <property type="entry name" value="ABC_transporter-like_CS"/>
</dbReference>
<dbReference type="GO" id="GO:0005524">
    <property type="term" value="F:ATP binding"/>
    <property type="evidence" value="ECO:0007669"/>
    <property type="project" value="UniProtKB-KW"/>
</dbReference>
<evidence type="ECO:0000313" key="5">
    <source>
        <dbReference type="EMBL" id="MCK0086873.1"/>
    </source>
</evidence>
<evidence type="ECO:0000259" key="4">
    <source>
        <dbReference type="PROSITE" id="PS50893"/>
    </source>
</evidence>
<gene>
    <name evidence="5" type="ORF">K5I21_13520</name>
    <name evidence="6" type="ORF">PM006_13625</name>
</gene>
<evidence type="ECO:0000256" key="3">
    <source>
        <dbReference type="ARBA" id="ARBA00022840"/>
    </source>
</evidence>
<evidence type="ECO:0000313" key="6">
    <source>
        <dbReference type="EMBL" id="MDB2001243.1"/>
    </source>
</evidence>
<name>A0AAW5F473_CLOSY</name>
<protein>
    <submittedName>
        <fullName evidence="5">ABC transporter ATP-binding protein</fullName>
    </submittedName>
</protein>
<dbReference type="PROSITE" id="PS00211">
    <property type="entry name" value="ABC_TRANSPORTER_1"/>
    <property type="match status" value="1"/>
</dbReference>
<organism evidence="5 7">
    <name type="scientific">Clostridium symbiosum</name>
    <name type="common">Bacteroides symbiosus</name>
    <dbReference type="NCBI Taxonomy" id="1512"/>
    <lineage>
        <taxon>Bacteria</taxon>
        <taxon>Bacillati</taxon>
        <taxon>Bacillota</taxon>
        <taxon>Clostridia</taxon>
        <taxon>Lachnospirales</taxon>
        <taxon>Lachnospiraceae</taxon>
        <taxon>Otoolea</taxon>
    </lineage>
</organism>
<dbReference type="Gene3D" id="3.40.50.300">
    <property type="entry name" value="P-loop containing nucleotide triphosphate hydrolases"/>
    <property type="match status" value="1"/>
</dbReference>
<keyword evidence="1" id="KW-0813">Transport</keyword>
<comment type="caution">
    <text evidence="5">The sequence shown here is derived from an EMBL/GenBank/DDBJ whole genome shotgun (WGS) entry which is preliminary data.</text>
</comment>
<dbReference type="InterPro" id="IPR003593">
    <property type="entry name" value="AAA+_ATPase"/>
</dbReference>
<accession>A0AAW5F473</accession>
<proteinExistence type="predicted"/>
<reference evidence="5" key="1">
    <citation type="journal article" date="2022" name="Cell Host Microbe">
        <title>Colonization of the live biotherapeutic product VE303 and modulation of the microbiota and metabolites in healthy volunteers.</title>
        <authorList>
            <person name="Dsouza M."/>
            <person name="Menon R."/>
            <person name="Crossette E."/>
            <person name="Bhattarai S.K."/>
            <person name="Schneider J."/>
            <person name="Kim Y.G."/>
            <person name="Reddy S."/>
            <person name="Caballero S."/>
            <person name="Felix C."/>
            <person name="Cornacchione L."/>
            <person name="Hendrickson J."/>
            <person name="Watson A.R."/>
            <person name="Minot S.S."/>
            <person name="Greenfield N."/>
            <person name="Schopf L."/>
            <person name="Szabady R."/>
            <person name="Patarroyo J."/>
            <person name="Smith W."/>
            <person name="Harrison P."/>
            <person name="Kuijper E.J."/>
            <person name="Kelly C.P."/>
            <person name="Olle B."/>
            <person name="Bobilev D."/>
            <person name="Silber J.L."/>
            <person name="Bucci V."/>
            <person name="Roberts B."/>
            <person name="Faith J."/>
            <person name="Norman J.M."/>
        </authorList>
    </citation>
    <scope>NUCLEOTIDE SEQUENCE</scope>
    <source>
        <strain evidence="5">VE303-04</strain>
    </source>
</reference>
<dbReference type="Pfam" id="PF00005">
    <property type="entry name" value="ABC_tran"/>
    <property type="match status" value="1"/>
</dbReference>
<evidence type="ECO:0000313" key="7">
    <source>
        <dbReference type="Proteomes" id="UP001203136"/>
    </source>
</evidence>
<dbReference type="PROSITE" id="PS50893">
    <property type="entry name" value="ABC_TRANSPORTER_2"/>
    <property type="match status" value="1"/>
</dbReference>
<dbReference type="RefSeq" id="WP_003499572.1">
    <property type="nucleotide sequence ID" value="NZ_BAABZD010000002.1"/>
</dbReference>
<dbReference type="GO" id="GO:0016887">
    <property type="term" value="F:ATP hydrolysis activity"/>
    <property type="evidence" value="ECO:0007669"/>
    <property type="project" value="InterPro"/>
</dbReference>
<dbReference type="SUPFAM" id="SSF52540">
    <property type="entry name" value="P-loop containing nucleoside triphosphate hydrolases"/>
    <property type="match status" value="1"/>
</dbReference>
<dbReference type="CDD" id="cd03255">
    <property type="entry name" value="ABC_MJ0796_LolCDE_FtsE"/>
    <property type="match status" value="1"/>
</dbReference>
<keyword evidence="3 5" id="KW-0067">ATP-binding</keyword>
<dbReference type="PANTHER" id="PTHR24220">
    <property type="entry name" value="IMPORT ATP-BINDING PROTEIN"/>
    <property type="match status" value="1"/>
</dbReference>
<dbReference type="InterPro" id="IPR003439">
    <property type="entry name" value="ABC_transporter-like_ATP-bd"/>
</dbReference>
<dbReference type="InterPro" id="IPR017911">
    <property type="entry name" value="MacB-like_ATP-bd"/>
</dbReference>
<evidence type="ECO:0000256" key="1">
    <source>
        <dbReference type="ARBA" id="ARBA00022448"/>
    </source>
</evidence>
<dbReference type="GO" id="GO:0022857">
    <property type="term" value="F:transmembrane transporter activity"/>
    <property type="evidence" value="ECO:0007669"/>
    <property type="project" value="UniProtKB-ARBA"/>
</dbReference>
<keyword evidence="2" id="KW-0547">Nucleotide-binding</keyword>
<dbReference type="GeneID" id="57969800"/>
<reference evidence="6" key="2">
    <citation type="submission" date="2023-01" db="EMBL/GenBank/DDBJ databases">
        <title>Human gut microbiome strain richness.</title>
        <authorList>
            <person name="Chen-Liaw A."/>
        </authorList>
    </citation>
    <scope>NUCLEOTIDE SEQUENCE</scope>
    <source>
        <strain evidence="6">B1_m1001713B170214d0_201011</strain>
    </source>
</reference>
<dbReference type="SMART" id="SM00382">
    <property type="entry name" value="AAA"/>
    <property type="match status" value="1"/>
</dbReference>
<dbReference type="AlphaFoldDB" id="A0AAW5F473"/>
<dbReference type="GO" id="GO:0005886">
    <property type="term" value="C:plasma membrane"/>
    <property type="evidence" value="ECO:0007669"/>
    <property type="project" value="TreeGrafter"/>
</dbReference>